<evidence type="ECO:0000313" key="4">
    <source>
        <dbReference type="EMBL" id="QJA63479.1"/>
    </source>
</evidence>
<reference evidence="4" key="1">
    <citation type="submission" date="2020-03" db="EMBL/GenBank/DDBJ databases">
        <title>The deep terrestrial virosphere.</title>
        <authorList>
            <person name="Holmfeldt K."/>
            <person name="Nilsson E."/>
            <person name="Simone D."/>
            <person name="Lopez-Fernandez M."/>
            <person name="Wu X."/>
            <person name="de Brujin I."/>
            <person name="Lundin D."/>
            <person name="Andersson A."/>
            <person name="Bertilsson S."/>
            <person name="Dopson M."/>
        </authorList>
    </citation>
    <scope>NUCLEOTIDE SEQUENCE</scope>
    <source>
        <strain evidence="4">MM415B00626</strain>
    </source>
</reference>
<dbReference type="GO" id="GO:0006302">
    <property type="term" value="P:double-strand break repair"/>
    <property type="evidence" value="ECO:0007669"/>
    <property type="project" value="TreeGrafter"/>
</dbReference>
<dbReference type="InterPro" id="IPR002298">
    <property type="entry name" value="DNA_polymerase_A"/>
</dbReference>
<gene>
    <name evidence="4" type="ORF">MM415B00626_0012</name>
</gene>
<dbReference type="InterPro" id="IPR002562">
    <property type="entry name" value="3'-5'_exonuclease_dom"/>
</dbReference>
<dbReference type="SUPFAM" id="SSF52141">
    <property type="entry name" value="Uracil-DNA glycosylase-like"/>
    <property type="match status" value="1"/>
</dbReference>
<dbReference type="GO" id="GO:0008408">
    <property type="term" value="F:3'-5' exonuclease activity"/>
    <property type="evidence" value="ECO:0007669"/>
    <property type="project" value="InterPro"/>
</dbReference>
<keyword evidence="1" id="KW-0235">DNA replication</keyword>
<dbReference type="SUPFAM" id="SSF56672">
    <property type="entry name" value="DNA/RNA polymerases"/>
    <property type="match status" value="1"/>
</dbReference>
<dbReference type="Gene3D" id="1.10.150.20">
    <property type="entry name" value="5' to 3' exonuclease, C-terminal subdomain"/>
    <property type="match status" value="1"/>
</dbReference>
<dbReference type="InterPro" id="IPR036397">
    <property type="entry name" value="RNaseH_sf"/>
</dbReference>
<dbReference type="Pfam" id="PF00476">
    <property type="entry name" value="DNA_pol_A"/>
    <property type="match status" value="1"/>
</dbReference>
<dbReference type="InterPro" id="IPR043502">
    <property type="entry name" value="DNA/RNA_pol_sf"/>
</dbReference>
<dbReference type="PANTHER" id="PTHR10133">
    <property type="entry name" value="DNA POLYMERASE I"/>
    <property type="match status" value="1"/>
</dbReference>
<dbReference type="InterPro" id="IPR036895">
    <property type="entry name" value="Uracil-DNA_glycosylase-like_sf"/>
</dbReference>
<protein>
    <submittedName>
        <fullName evidence="4">Putative DNA polymerase</fullName>
    </submittedName>
</protein>
<dbReference type="Gene3D" id="3.30.70.370">
    <property type="match status" value="1"/>
</dbReference>
<dbReference type="SMART" id="SM00482">
    <property type="entry name" value="POLAc"/>
    <property type="match status" value="1"/>
</dbReference>
<dbReference type="Gene3D" id="3.30.420.10">
    <property type="entry name" value="Ribonuclease H-like superfamily/Ribonuclease H"/>
    <property type="match status" value="1"/>
</dbReference>
<dbReference type="GO" id="GO:0006261">
    <property type="term" value="P:DNA-templated DNA replication"/>
    <property type="evidence" value="ECO:0007669"/>
    <property type="project" value="InterPro"/>
</dbReference>
<feature type="domain" description="Uracil-DNA glycosylase-like" evidence="3">
    <location>
        <begin position="30"/>
        <end position="182"/>
    </location>
</feature>
<evidence type="ECO:0000256" key="1">
    <source>
        <dbReference type="ARBA" id="ARBA00022705"/>
    </source>
</evidence>
<sequence length="796" mass="91866">MDQTEEFYKTSQTVDTLQTVCKNKNTKLVLPKKILRSKIVFVGESLGETEHRKEDYFVGNSGIRLDLIFSKVKLLRQLVHITNLVKVRPPDNKMKRLPELGLEVADFLPMLKEELEFIKPNIIVALGGSALYHLTGQYEVTKYRGSVLPCTLVPGLKVIGAFHPSYAHRNPELNFTMVFDFKKAIEQSEFPEIRTKPWIRHINPSFEEVTKFLIRCLDVKHICYDVETAGFRNTRLGIALSDEEGISIPLKIKNMQNAWTDNELDQILQHFKRVWKKVGILKIAQNQEWDLHYLVPLLGFPASPMFDTLQAHKLLFSVGDDSRLAVPHDLGFIMSTCTDMPYHKDDSKDWKLKHIPSDDALSKYNVDDVIGTYRSAMTLMKQLNDRKLTNLFCGYTMPLRRVLFQMEYEGCKTDNVKRAKMYRLAQKASRQLQKKIDRDAGRELNVNSFKQVSTLLYEEMKLPVKKKRTTGKKTTDDKALTELYRSPTVTKTQKPILKMILKQRTLTSKILGNYLNKDKLSKICRLHTSYGETASGRLASSENKAIGHGNNLQNFPEIARDFVVPENGNVFLSPDLSQAEALYMIYESDAKELKHECVVKKRKIHNVLGEWVFEKEEQHLTTREYDIAKRLVHATNYRMGPLTFARNANITMAQARFFQTKYLTVFSELLGCQNRIIAEGKKTRQVTTIYGATRWFLGRLNETTAKEMVSHKPQSIVAYTLNFGLLSLFMIAPPDVKMKIQIHDEIMQEMPPSRVEEFRHYNKIHMEILRAMMIKGDVLCIPVSIPEPRFSWMKPK</sequence>
<dbReference type="Pfam" id="PF03167">
    <property type="entry name" value="UDG"/>
    <property type="match status" value="1"/>
</dbReference>
<dbReference type="SMART" id="SM00987">
    <property type="entry name" value="UreE_C"/>
    <property type="match status" value="1"/>
</dbReference>
<accession>A0A6M3J0V3</accession>
<evidence type="ECO:0000259" key="2">
    <source>
        <dbReference type="SMART" id="SM00482"/>
    </source>
</evidence>
<dbReference type="SUPFAM" id="SSF53098">
    <property type="entry name" value="Ribonuclease H-like"/>
    <property type="match status" value="1"/>
</dbReference>
<dbReference type="CDD" id="cd10030">
    <property type="entry name" value="UDG-F4_TTUDGA_SPO1dp_like"/>
    <property type="match status" value="1"/>
</dbReference>
<dbReference type="InterPro" id="IPR001098">
    <property type="entry name" value="DNA-dir_DNA_pol_A_palm_dom"/>
</dbReference>
<name>A0A6M3J0V3_9ZZZZ</name>
<dbReference type="Gene3D" id="1.20.1060.10">
    <property type="entry name" value="Taq DNA Polymerase, Chain T, domain 4"/>
    <property type="match status" value="1"/>
</dbReference>
<dbReference type="Pfam" id="PF01612">
    <property type="entry name" value="DNA_pol_A_exo1"/>
    <property type="match status" value="1"/>
</dbReference>
<organism evidence="4">
    <name type="scientific">viral metagenome</name>
    <dbReference type="NCBI Taxonomy" id="1070528"/>
    <lineage>
        <taxon>unclassified sequences</taxon>
        <taxon>metagenomes</taxon>
        <taxon>organismal metagenomes</taxon>
    </lineage>
</organism>
<dbReference type="AlphaFoldDB" id="A0A6M3J0V3"/>
<dbReference type="SMART" id="SM00986">
    <property type="entry name" value="UDG"/>
    <property type="match status" value="1"/>
</dbReference>
<dbReference type="InterPro" id="IPR012337">
    <property type="entry name" value="RNaseH-like_sf"/>
</dbReference>
<dbReference type="GO" id="GO:0003677">
    <property type="term" value="F:DNA binding"/>
    <property type="evidence" value="ECO:0007669"/>
    <property type="project" value="InterPro"/>
</dbReference>
<proteinExistence type="predicted"/>
<dbReference type="EMBL" id="MT141498">
    <property type="protein sequence ID" value="QJA63479.1"/>
    <property type="molecule type" value="Genomic_DNA"/>
</dbReference>
<dbReference type="InterPro" id="IPR005122">
    <property type="entry name" value="Uracil-DNA_glycosylase-like"/>
</dbReference>
<dbReference type="GO" id="GO:0003887">
    <property type="term" value="F:DNA-directed DNA polymerase activity"/>
    <property type="evidence" value="ECO:0007669"/>
    <property type="project" value="InterPro"/>
</dbReference>
<dbReference type="PANTHER" id="PTHR10133:SF27">
    <property type="entry name" value="DNA POLYMERASE NU"/>
    <property type="match status" value="1"/>
</dbReference>
<dbReference type="Gene3D" id="3.40.470.10">
    <property type="entry name" value="Uracil-DNA glycosylase-like domain"/>
    <property type="match status" value="1"/>
</dbReference>
<feature type="domain" description="DNA-directed DNA polymerase family A palm" evidence="2">
    <location>
        <begin position="556"/>
        <end position="754"/>
    </location>
</feature>
<evidence type="ECO:0000259" key="3">
    <source>
        <dbReference type="SMART" id="SM00986"/>
    </source>
</evidence>